<comment type="caution">
    <text evidence="2">The sequence shown here is derived from an EMBL/GenBank/DDBJ whole genome shotgun (WGS) entry which is preliminary data.</text>
</comment>
<keyword evidence="1" id="KW-0732">Signal</keyword>
<proteinExistence type="predicted"/>
<evidence type="ECO:0000313" key="3">
    <source>
        <dbReference type="Proteomes" id="UP001201812"/>
    </source>
</evidence>
<sequence>MASFRKTFVIFLLFLSEFAATQNLVFDYFKTFHATSIAACLACVNDCFRVYYDEIADFCYGTPVDVFTCLCNAAQKVIKCVEPCPECQAKYSTLRRMKEYIYNVHCQPPSHKLY</sequence>
<feature type="signal peptide" evidence="1">
    <location>
        <begin position="1"/>
        <end position="21"/>
    </location>
</feature>
<organism evidence="2 3">
    <name type="scientific">Ditylenchus destructor</name>
    <dbReference type="NCBI Taxonomy" id="166010"/>
    <lineage>
        <taxon>Eukaryota</taxon>
        <taxon>Metazoa</taxon>
        <taxon>Ecdysozoa</taxon>
        <taxon>Nematoda</taxon>
        <taxon>Chromadorea</taxon>
        <taxon>Rhabditida</taxon>
        <taxon>Tylenchina</taxon>
        <taxon>Tylenchomorpha</taxon>
        <taxon>Sphaerularioidea</taxon>
        <taxon>Anguinidae</taxon>
        <taxon>Anguininae</taxon>
        <taxon>Ditylenchus</taxon>
    </lineage>
</organism>
<dbReference type="AlphaFoldDB" id="A0AAD4MT22"/>
<protein>
    <submittedName>
        <fullName evidence="2">Uncharacterized protein</fullName>
    </submittedName>
</protein>
<feature type="chain" id="PRO_5042278440" evidence="1">
    <location>
        <begin position="22"/>
        <end position="114"/>
    </location>
</feature>
<evidence type="ECO:0000313" key="2">
    <source>
        <dbReference type="EMBL" id="KAI1704950.1"/>
    </source>
</evidence>
<accession>A0AAD4MT22</accession>
<gene>
    <name evidence="2" type="ORF">DdX_13880</name>
</gene>
<keyword evidence="3" id="KW-1185">Reference proteome</keyword>
<evidence type="ECO:0000256" key="1">
    <source>
        <dbReference type="SAM" id="SignalP"/>
    </source>
</evidence>
<dbReference type="Proteomes" id="UP001201812">
    <property type="component" value="Unassembled WGS sequence"/>
</dbReference>
<name>A0AAD4MT22_9BILA</name>
<dbReference type="EMBL" id="JAKKPZ010000061">
    <property type="protein sequence ID" value="KAI1704950.1"/>
    <property type="molecule type" value="Genomic_DNA"/>
</dbReference>
<reference evidence="2" key="1">
    <citation type="submission" date="2022-01" db="EMBL/GenBank/DDBJ databases">
        <title>Genome Sequence Resource for Two Populations of Ditylenchus destructor, the Migratory Endoparasitic Phytonematode.</title>
        <authorList>
            <person name="Zhang H."/>
            <person name="Lin R."/>
            <person name="Xie B."/>
        </authorList>
    </citation>
    <scope>NUCLEOTIDE SEQUENCE</scope>
    <source>
        <strain evidence="2">BazhouSP</strain>
    </source>
</reference>